<name>A0A0E9QRW1_ANGAN</name>
<dbReference type="AlphaFoldDB" id="A0A0E9QRW1"/>
<reference evidence="1" key="2">
    <citation type="journal article" date="2015" name="Fish Shellfish Immunol.">
        <title>Early steps in the European eel (Anguilla anguilla)-Vibrio vulnificus interaction in the gills: Role of the RtxA13 toxin.</title>
        <authorList>
            <person name="Callol A."/>
            <person name="Pajuelo D."/>
            <person name="Ebbesson L."/>
            <person name="Teles M."/>
            <person name="MacKenzie S."/>
            <person name="Amaro C."/>
        </authorList>
    </citation>
    <scope>NUCLEOTIDE SEQUENCE</scope>
</reference>
<dbReference type="EMBL" id="GBXM01089749">
    <property type="protein sequence ID" value="JAH18828.1"/>
    <property type="molecule type" value="Transcribed_RNA"/>
</dbReference>
<reference evidence="1" key="1">
    <citation type="submission" date="2014-11" db="EMBL/GenBank/DDBJ databases">
        <authorList>
            <person name="Amaro Gonzalez C."/>
        </authorList>
    </citation>
    <scope>NUCLEOTIDE SEQUENCE</scope>
</reference>
<protein>
    <submittedName>
        <fullName evidence="1">Uncharacterized protein</fullName>
    </submittedName>
</protein>
<accession>A0A0E9QRW1</accession>
<sequence length="33" mass="3925">MGLLMKYSKIHREINRISRTRQRRSSSKSVAFS</sequence>
<organism evidence="1">
    <name type="scientific">Anguilla anguilla</name>
    <name type="common">European freshwater eel</name>
    <name type="synonym">Muraena anguilla</name>
    <dbReference type="NCBI Taxonomy" id="7936"/>
    <lineage>
        <taxon>Eukaryota</taxon>
        <taxon>Metazoa</taxon>
        <taxon>Chordata</taxon>
        <taxon>Craniata</taxon>
        <taxon>Vertebrata</taxon>
        <taxon>Euteleostomi</taxon>
        <taxon>Actinopterygii</taxon>
        <taxon>Neopterygii</taxon>
        <taxon>Teleostei</taxon>
        <taxon>Anguilliformes</taxon>
        <taxon>Anguillidae</taxon>
        <taxon>Anguilla</taxon>
    </lineage>
</organism>
<evidence type="ECO:0000313" key="1">
    <source>
        <dbReference type="EMBL" id="JAH18828.1"/>
    </source>
</evidence>
<proteinExistence type="predicted"/>